<gene>
    <name evidence="2" type="ORF">MPRI_35430</name>
</gene>
<feature type="domain" description="DUF7064" evidence="1">
    <location>
        <begin position="199"/>
        <end position="329"/>
    </location>
</feature>
<dbReference type="GeneID" id="45453935"/>
<name>A0ABM7KB16_9MYCO</name>
<proteinExistence type="predicted"/>
<dbReference type="InterPro" id="IPR055492">
    <property type="entry name" value="DUF7064"/>
</dbReference>
<dbReference type="SUPFAM" id="SSF159245">
    <property type="entry name" value="AttH-like"/>
    <property type="match status" value="1"/>
</dbReference>
<protein>
    <recommendedName>
        <fullName evidence="1">DUF7064 domain-containing protein</fullName>
    </recommendedName>
</protein>
<reference evidence="2 3" key="1">
    <citation type="journal article" date="2019" name="Emerg. Microbes Infect.">
        <title>Comprehensive subspecies identification of 175 nontuberculous mycobacteria species based on 7547 genomic profiles.</title>
        <authorList>
            <person name="Matsumoto Y."/>
            <person name="Kinjo T."/>
            <person name="Motooka D."/>
            <person name="Nabeya D."/>
            <person name="Jung N."/>
            <person name="Uechi K."/>
            <person name="Horii T."/>
            <person name="Iida T."/>
            <person name="Fujita J."/>
            <person name="Nakamura S."/>
        </authorList>
    </citation>
    <scope>NUCLEOTIDE SEQUENCE [LARGE SCALE GENOMIC DNA]</scope>
    <source>
        <strain evidence="2 3">JCM 30622</strain>
    </source>
</reference>
<sequence>MSKNTSYFMNAQVADSFGTAYPSDESMHRGEGARVSDPALVETVFSGFSIPEANVHCLNYIWLHPNLRLMSGGVWAWKGIKRTQLEAELFDMRDFVPDRSITDDGGDLLDVTLPNGYRYQVLEPLERIRMSYADPHRGNAMDVTATAVMPPAMLPSNRHFDQVMRTSGTLTLRGQELRVDGYSVRDRSWGEARTEDPTGMSGIHWLMATFGDDYAVHVTGLEDPSTAQWRDRFGEDVALSQKMNRGWVWKDGRLLTVASVRIETEWNVAGRRQAGHRVVVLDETGAEHRLHGQIRAAANWHTWSNVHMSIGLTRWECDGRIGHGDSQVAMWTDFVRAAFGDSA</sequence>
<accession>A0ABM7KB16</accession>
<organism evidence="2 3">
    <name type="scientific">Mycobacterium paraintracellulare</name>
    <dbReference type="NCBI Taxonomy" id="1138383"/>
    <lineage>
        <taxon>Bacteria</taxon>
        <taxon>Bacillati</taxon>
        <taxon>Actinomycetota</taxon>
        <taxon>Actinomycetes</taxon>
        <taxon>Mycobacteriales</taxon>
        <taxon>Mycobacteriaceae</taxon>
        <taxon>Mycobacterium</taxon>
        <taxon>Mycobacterium avium complex (MAC)</taxon>
    </lineage>
</organism>
<evidence type="ECO:0000259" key="1">
    <source>
        <dbReference type="Pfam" id="PF23212"/>
    </source>
</evidence>
<dbReference type="RefSeq" id="WP_014384259.1">
    <property type="nucleotide sequence ID" value="NC_016948.1"/>
</dbReference>
<dbReference type="EMBL" id="AP022597">
    <property type="protein sequence ID" value="BBY71356.1"/>
    <property type="molecule type" value="Genomic_DNA"/>
</dbReference>
<dbReference type="Pfam" id="PF23212">
    <property type="entry name" value="DUF7064"/>
    <property type="match status" value="1"/>
</dbReference>
<dbReference type="Proteomes" id="UP000466578">
    <property type="component" value="Chromosome"/>
</dbReference>
<evidence type="ECO:0000313" key="2">
    <source>
        <dbReference type="EMBL" id="BBY71356.1"/>
    </source>
</evidence>
<keyword evidence="3" id="KW-1185">Reference proteome</keyword>
<evidence type="ECO:0000313" key="3">
    <source>
        <dbReference type="Proteomes" id="UP000466578"/>
    </source>
</evidence>